<keyword evidence="3" id="KW-1185">Reference proteome</keyword>
<feature type="region of interest" description="Disordered" evidence="1">
    <location>
        <begin position="1"/>
        <end position="100"/>
    </location>
</feature>
<feature type="compositionally biased region" description="Basic and acidic residues" evidence="1">
    <location>
        <begin position="43"/>
        <end position="52"/>
    </location>
</feature>
<evidence type="ECO:0000313" key="3">
    <source>
        <dbReference type="Proteomes" id="UP001229421"/>
    </source>
</evidence>
<protein>
    <submittedName>
        <fullName evidence="2">Uncharacterized protein</fullName>
    </submittedName>
</protein>
<feature type="compositionally biased region" description="Basic and acidic residues" evidence="1">
    <location>
        <begin position="10"/>
        <end position="34"/>
    </location>
</feature>
<evidence type="ECO:0000313" key="2">
    <source>
        <dbReference type="EMBL" id="KAK1413099.1"/>
    </source>
</evidence>
<evidence type="ECO:0000256" key="1">
    <source>
        <dbReference type="SAM" id="MobiDB-lite"/>
    </source>
</evidence>
<comment type="caution">
    <text evidence="2">The sequence shown here is derived from an EMBL/GenBank/DDBJ whole genome shotgun (WGS) entry which is preliminary data.</text>
</comment>
<dbReference type="AlphaFoldDB" id="A0AAD8K017"/>
<feature type="compositionally biased region" description="Low complexity" evidence="1">
    <location>
        <begin position="70"/>
        <end position="97"/>
    </location>
</feature>
<organism evidence="2 3">
    <name type="scientific">Tagetes erecta</name>
    <name type="common">African marigold</name>
    <dbReference type="NCBI Taxonomy" id="13708"/>
    <lineage>
        <taxon>Eukaryota</taxon>
        <taxon>Viridiplantae</taxon>
        <taxon>Streptophyta</taxon>
        <taxon>Embryophyta</taxon>
        <taxon>Tracheophyta</taxon>
        <taxon>Spermatophyta</taxon>
        <taxon>Magnoliopsida</taxon>
        <taxon>eudicotyledons</taxon>
        <taxon>Gunneridae</taxon>
        <taxon>Pentapetalae</taxon>
        <taxon>asterids</taxon>
        <taxon>campanulids</taxon>
        <taxon>Asterales</taxon>
        <taxon>Asteraceae</taxon>
        <taxon>Asteroideae</taxon>
        <taxon>Heliantheae alliance</taxon>
        <taxon>Tageteae</taxon>
        <taxon>Tagetes</taxon>
    </lineage>
</organism>
<accession>A0AAD8K017</accession>
<dbReference type="EMBL" id="JAUHHV010000009">
    <property type="protein sequence ID" value="KAK1413099.1"/>
    <property type="molecule type" value="Genomic_DNA"/>
</dbReference>
<reference evidence="2" key="1">
    <citation type="journal article" date="2023" name="bioRxiv">
        <title>Improved chromosome-level genome assembly for marigold (Tagetes erecta).</title>
        <authorList>
            <person name="Jiang F."/>
            <person name="Yuan L."/>
            <person name="Wang S."/>
            <person name="Wang H."/>
            <person name="Xu D."/>
            <person name="Wang A."/>
            <person name="Fan W."/>
        </authorList>
    </citation>
    <scope>NUCLEOTIDE SEQUENCE</scope>
    <source>
        <strain evidence="2">WSJ</strain>
        <tissue evidence="2">Leaf</tissue>
    </source>
</reference>
<dbReference type="Proteomes" id="UP001229421">
    <property type="component" value="Unassembled WGS sequence"/>
</dbReference>
<gene>
    <name evidence="2" type="ORF">QVD17_34860</name>
</gene>
<proteinExistence type="predicted"/>
<feature type="compositionally biased region" description="Basic residues" evidence="1">
    <location>
        <begin position="53"/>
        <end position="69"/>
    </location>
</feature>
<sequence>MLLINIKKKKDADEIEKNENEIKNFTKIVEKKVETISQLTSNQEEKKQEEKTKKKKVRRKKSKAKKNKTKVTSSDSTPKPPSTQKSQDSESPSDSESNLYCLLRESETHHISDCIYNQGFFP</sequence>
<name>A0AAD8K017_TARER</name>